<reference evidence="3" key="1">
    <citation type="submission" date="2020-09" db="EMBL/GenBank/DDBJ databases">
        <title>Genome sequence of Vibrio parahaemolyticus isolates.</title>
        <authorList>
            <person name="Hammerl J.A."/>
            <person name="Strauch E."/>
        </authorList>
    </citation>
    <scope>NUCLEOTIDE SEQUENCE</scope>
    <source>
        <strain evidence="3">17-VB00146</strain>
    </source>
</reference>
<evidence type="ECO:0000256" key="2">
    <source>
        <dbReference type="ARBA" id="ARBA00022679"/>
    </source>
</evidence>
<evidence type="ECO:0000256" key="1">
    <source>
        <dbReference type="ARBA" id="ARBA00022603"/>
    </source>
</evidence>
<dbReference type="InterPro" id="IPR002052">
    <property type="entry name" value="DNA_methylase_N6_adenine_CS"/>
</dbReference>
<gene>
    <name evidence="3" type="ORF">IB292_02590</name>
</gene>
<dbReference type="Gene3D" id="3.40.50.150">
    <property type="entry name" value="Vaccinia Virus protein VP39"/>
    <property type="match status" value="1"/>
</dbReference>
<keyword evidence="2" id="KW-0808">Transferase</keyword>
<sequence length="530" mass="59878">MELQLNLNFNQFNPTHFDLTQQSELIDSLTRFPIVDTSEFVNGKDVAKYTKFASKQLAGNVFKQISLSEFVYGADWDSFPMKVGAKTYHFVTTDLDKHDLFSNRSVEFDIVEVNGVGVLRVHRKDRGYFGIHYLDLSSLNDVLDRVDEEHTVTANYAHKYCCLDPFNSHSFDELLTIGNSTNYRVKYIGSRYLTDEQNSQTEGLILTDKAIAVLEGYLLTGMPYTIELVNRDSDPESVYLFMRYQTIIGGCYIGFIDPSTVPDGIFVDSKADSESKSSSSKSPAKKLTTYESELSLLHVTESRIELPKVQLENYQKIRGQLTKAGGKYNRNGFDFSEGNAQEIFDIVLAGKRVKSKKQEYSFFATGRTTAQSVIDRVDIQPGMRVLEPHAGHGHIADLVREQKTVMPIVNELWDTNAQVLRDKGYQPYTFDFLEMSPEDICGKVDVIVGNPPWGSLVDIDHFMHCLTFLKNGGEICMLLSSTALMLTTSKAKEFQHFLEIHNAYIEDVPAGSFEDTKVNGKLIHISNYNS</sequence>
<dbReference type="EMBL" id="JACVHL010000002">
    <property type="protein sequence ID" value="MCC3803917.1"/>
    <property type="molecule type" value="Genomic_DNA"/>
</dbReference>
<proteinExistence type="predicted"/>
<dbReference type="RefSeq" id="WP_228085591.1">
    <property type="nucleotide sequence ID" value="NZ_JACVHL010000002.1"/>
</dbReference>
<evidence type="ECO:0000313" key="4">
    <source>
        <dbReference type="Proteomes" id="UP000726777"/>
    </source>
</evidence>
<dbReference type="GO" id="GO:0003676">
    <property type="term" value="F:nucleic acid binding"/>
    <property type="evidence" value="ECO:0007669"/>
    <property type="project" value="InterPro"/>
</dbReference>
<evidence type="ECO:0000313" key="3">
    <source>
        <dbReference type="EMBL" id="MCC3803917.1"/>
    </source>
</evidence>
<dbReference type="PROSITE" id="PS00092">
    <property type="entry name" value="N6_MTASE"/>
    <property type="match status" value="1"/>
</dbReference>
<organism evidence="3 4">
    <name type="scientific">Vibrio parahaemolyticus</name>
    <dbReference type="NCBI Taxonomy" id="670"/>
    <lineage>
        <taxon>Bacteria</taxon>
        <taxon>Pseudomonadati</taxon>
        <taxon>Pseudomonadota</taxon>
        <taxon>Gammaproteobacteria</taxon>
        <taxon>Vibrionales</taxon>
        <taxon>Vibrionaceae</taxon>
        <taxon>Vibrio</taxon>
    </lineage>
</organism>
<name>A0A9Q3U9S8_VIBPH</name>
<dbReference type="GO" id="GO:0032259">
    <property type="term" value="P:methylation"/>
    <property type="evidence" value="ECO:0007669"/>
    <property type="project" value="UniProtKB-KW"/>
</dbReference>
<dbReference type="GO" id="GO:0008168">
    <property type="term" value="F:methyltransferase activity"/>
    <property type="evidence" value="ECO:0007669"/>
    <property type="project" value="UniProtKB-KW"/>
</dbReference>
<protein>
    <submittedName>
        <fullName evidence="3">Uncharacterized protein</fullName>
    </submittedName>
</protein>
<keyword evidence="1" id="KW-0489">Methyltransferase</keyword>
<dbReference type="SUPFAM" id="SSF53335">
    <property type="entry name" value="S-adenosyl-L-methionine-dependent methyltransferases"/>
    <property type="match status" value="1"/>
</dbReference>
<dbReference type="Proteomes" id="UP000726777">
    <property type="component" value="Unassembled WGS sequence"/>
</dbReference>
<dbReference type="AlphaFoldDB" id="A0A9Q3U9S8"/>
<accession>A0A9Q3U9S8</accession>
<comment type="caution">
    <text evidence="3">The sequence shown here is derived from an EMBL/GenBank/DDBJ whole genome shotgun (WGS) entry which is preliminary data.</text>
</comment>
<dbReference type="InterPro" id="IPR029063">
    <property type="entry name" value="SAM-dependent_MTases_sf"/>
</dbReference>